<dbReference type="SMART" id="SM00020">
    <property type="entry name" value="Tryp_SPc"/>
    <property type="match status" value="1"/>
</dbReference>
<dbReference type="PROSITE" id="PS00134">
    <property type="entry name" value="TRYPSIN_HIS"/>
    <property type="match status" value="1"/>
</dbReference>
<dbReference type="Gene3D" id="2.40.10.10">
    <property type="entry name" value="Trypsin-like serine proteases"/>
    <property type="match status" value="1"/>
</dbReference>
<keyword evidence="5" id="KW-0378">Hydrolase</keyword>
<dbReference type="GO" id="GO:0005576">
    <property type="term" value="C:extracellular region"/>
    <property type="evidence" value="ECO:0007669"/>
    <property type="project" value="UniProtKB-SubCell"/>
</dbReference>
<evidence type="ECO:0000256" key="8">
    <source>
        <dbReference type="ARBA" id="ARBA00023157"/>
    </source>
</evidence>
<dbReference type="STRING" id="7266.A0A3B0JLV4"/>
<evidence type="ECO:0000256" key="11">
    <source>
        <dbReference type="SAM" id="SignalP"/>
    </source>
</evidence>
<evidence type="ECO:0000313" key="13">
    <source>
        <dbReference type="EMBL" id="SPP74509.1"/>
    </source>
</evidence>
<dbReference type="InterPro" id="IPR043504">
    <property type="entry name" value="Peptidase_S1_PA_chymotrypsin"/>
</dbReference>
<dbReference type="EMBL" id="OUUW01000001">
    <property type="protein sequence ID" value="SPP74509.1"/>
    <property type="molecule type" value="Genomic_DNA"/>
</dbReference>
<comment type="subcellular location">
    <subcellularLocation>
        <location evidence="1">Secreted</location>
        <location evidence="1">Extracellular space</location>
    </subcellularLocation>
</comment>
<evidence type="ECO:0000256" key="9">
    <source>
        <dbReference type="ARBA" id="ARBA00036320"/>
    </source>
</evidence>
<evidence type="ECO:0000259" key="12">
    <source>
        <dbReference type="PROSITE" id="PS50240"/>
    </source>
</evidence>
<dbReference type="GO" id="GO:0004252">
    <property type="term" value="F:serine-type endopeptidase activity"/>
    <property type="evidence" value="ECO:0007669"/>
    <property type="project" value="UniProtKB-EC"/>
</dbReference>
<dbReference type="PROSITE" id="PS50240">
    <property type="entry name" value="TRYPSIN_DOM"/>
    <property type="match status" value="1"/>
</dbReference>
<comment type="catalytic activity">
    <reaction evidence="9">
        <text>Preferential cleavage: Arg-|-Xaa, Lys-|-Xaa.</text>
        <dbReference type="EC" id="3.4.21.4"/>
    </reaction>
</comment>
<dbReference type="InterPro" id="IPR001314">
    <property type="entry name" value="Peptidase_S1A"/>
</dbReference>
<dbReference type="Pfam" id="PF00089">
    <property type="entry name" value="Trypsin"/>
    <property type="match status" value="1"/>
</dbReference>
<dbReference type="InterPro" id="IPR001254">
    <property type="entry name" value="Trypsin_dom"/>
</dbReference>
<evidence type="ECO:0000256" key="5">
    <source>
        <dbReference type="ARBA" id="ARBA00022801"/>
    </source>
</evidence>
<evidence type="ECO:0000256" key="7">
    <source>
        <dbReference type="ARBA" id="ARBA00023145"/>
    </source>
</evidence>
<evidence type="ECO:0000256" key="1">
    <source>
        <dbReference type="ARBA" id="ARBA00004239"/>
    </source>
</evidence>
<evidence type="ECO:0000313" key="14">
    <source>
        <dbReference type="Proteomes" id="UP000268350"/>
    </source>
</evidence>
<feature type="domain" description="Peptidase S1" evidence="12">
    <location>
        <begin position="30"/>
        <end position="252"/>
    </location>
</feature>
<protein>
    <recommendedName>
        <fullName evidence="10">trypsin</fullName>
        <ecNumber evidence="10">3.4.21.4</ecNumber>
    </recommendedName>
</protein>
<reference evidence="14" key="1">
    <citation type="submission" date="2018-01" db="EMBL/GenBank/DDBJ databases">
        <authorList>
            <person name="Alioto T."/>
            <person name="Alioto T."/>
        </authorList>
    </citation>
    <scope>NUCLEOTIDE SEQUENCE [LARGE SCALE GENOMIC DNA]</scope>
</reference>
<keyword evidence="6" id="KW-0720">Serine protease</keyword>
<organism evidence="13 14">
    <name type="scientific">Drosophila guanche</name>
    <name type="common">Fruit fly</name>
    <dbReference type="NCBI Taxonomy" id="7266"/>
    <lineage>
        <taxon>Eukaryota</taxon>
        <taxon>Metazoa</taxon>
        <taxon>Ecdysozoa</taxon>
        <taxon>Arthropoda</taxon>
        <taxon>Hexapoda</taxon>
        <taxon>Insecta</taxon>
        <taxon>Pterygota</taxon>
        <taxon>Neoptera</taxon>
        <taxon>Endopterygota</taxon>
        <taxon>Diptera</taxon>
        <taxon>Brachycera</taxon>
        <taxon>Muscomorpha</taxon>
        <taxon>Ephydroidea</taxon>
        <taxon>Drosophilidae</taxon>
        <taxon>Drosophila</taxon>
        <taxon>Sophophora</taxon>
    </lineage>
</organism>
<dbReference type="PRINTS" id="PR00722">
    <property type="entry name" value="CHYMOTRYPSIN"/>
</dbReference>
<gene>
    <name evidence="13" type="ORF">DGUA_6G002156</name>
</gene>
<dbReference type="InterPro" id="IPR009003">
    <property type="entry name" value="Peptidase_S1_PA"/>
</dbReference>
<evidence type="ECO:0000256" key="10">
    <source>
        <dbReference type="ARBA" id="ARBA00038868"/>
    </source>
</evidence>
<comment type="similarity">
    <text evidence="2">Belongs to the peptidase S1 family.</text>
</comment>
<dbReference type="OrthoDB" id="10051896at2759"/>
<dbReference type="InterPro" id="IPR050430">
    <property type="entry name" value="Peptidase_S1"/>
</dbReference>
<dbReference type="AlphaFoldDB" id="A0A3B0JLV4"/>
<dbReference type="CDD" id="cd00190">
    <property type="entry name" value="Tryp_SPc"/>
    <property type="match status" value="1"/>
</dbReference>
<keyword evidence="3" id="KW-0645">Protease</keyword>
<dbReference type="GO" id="GO:0006508">
    <property type="term" value="P:proteolysis"/>
    <property type="evidence" value="ECO:0007669"/>
    <property type="project" value="UniProtKB-KW"/>
</dbReference>
<dbReference type="Proteomes" id="UP000268350">
    <property type="component" value="Unassembled WGS sequence"/>
</dbReference>
<dbReference type="PANTHER" id="PTHR24276">
    <property type="entry name" value="POLYSERASE-RELATED"/>
    <property type="match status" value="1"/>
</dbReference>
<accession>A0A3B0JLV4</accession>
<evidence type="ECO:0000256" key="4">
    <source>
        <dbReference type="ARBA" id="ARBA00022729"/>
    </source>
</evidence>
<feature type="signal peptide" evidence="11">
    <location>
        <begin position="1"/>
        <end position="23"/>
    </location>
</feature>
<dbReference type="OMA" id="YMRVSGW"/>
<dbReference type="InterPro" id="IPR018114">
    <property type="entry name" value="TRYPSIN_HIS"/>
</dbReference>
<keyword evidence="8" id="KW-1015">Disulfide bond</keyword>
<keyword evidence="4 11" id="KW-0732">Signal</keyword>
<sequence length="253" mass="27774">MRCDLFLIIFLQLLLLWRVRVSSQRIQPRIVGGTATTQSTVGGYVVNLRYDGTFYCGGSLVTRMYVVTAAHCVSDYQASRMTVQGGVSKLSQTGVIRRVARTYVPGSYSSSRLNMDVAVIRLQSSMSGSNIATIPLCSVQWKPGDYMRVSGWGTTQSSSSQPSNQLRTVQIQLIRKTVCQRAYQYQDTLYASTFCARSSGKDSCSGDSGGGVIYRNQLCGIVSWGLGCANANYPGVYTSIHRARSFIVRAMNK</sequence>
<evidence type="ECO:0000256" key="6">
    <source>
        <dbReference type="ARBA" id="ARBA00022825"/>
    </source>
</evidence>
<dbReference type="FunFam" id="2.40.10.10:FF:000034">
    <property type="entry name" value="Eupolytin"/>
    <property type="match status" value="1"/>
</dbReference>
<feature type="chain" id="PRO_5017270549" description="trypsin" evidence="11">
    <location>
        <begin position="24"/>
        <end position="253"/>
    </location>
</feature>
<dbReference type="SUPFAM" id="SSF50494">
    <property type="entry name" value="Trypsin-like serine proteases"/>
    <property type="match status" value="1"/>
</dbReference>
<dbReference type="PANTHER" id="PTHR24276:SF91">
    <property type="entry name" value="AT26814P-RELATED"/>
    <property type="match status" value="1"/>
</dbReference>
<name>A0A3B0JLV4_DROGU</name>
<evidence type="ECO:0000256" key="2">
    <source>
        <dbReference type="ARBA" id="ARBA00007664"/>
    </source>
</evidence>
<keyword evidence="14" id="KW-1185">Reference proteome</keyword>
<keyword evidence="7" id="KW-0865">Zymogen</keyword>
<evidence type="ECO:0000256" key="3">
    <source>
        <dbReference type="ARBA" id="ARBA00022670"/>
    </source>
</evidence>
<proteinExistence type="inferred from homology"/>
<dbReference type="EC" id="3.4.21.4" evidence="10"/>